<evidence type="ECO:0000259" key="9">
    <source>
        <dbReference type="Pfam" id="PF01743"/>
    </source>
</evidence>
<evidence type="ECO:0000256" key="2">
    <source>
        <dbReference type="ARBA" id="ARBA00022679"/>
    </source>
</evidence>
<evidence type="ECO:0000256" key="3">
    <source>
        <dbReference type="ARBA" id="ARBA00022694"/>
    </source>
</evidence>
<keyword evidence="7" id="KW-0460">Magnesium</keyword>
<dbReference type="AlphaFoldDB" id="A0A411YFT8"/>
<feature type="domain" description="HD" evidence="10">
    <location>
        <begin position="265"/>
        <end position="349"/>
    </location>
</feature>
<dbReference type="KEGG" id="erz:ER308_10925"/>
<feature type="coiled-coil region" evidence="8">
    <location>
        <begin position="390"/>
        <end position="417"/>
    </location>
</feature>
<dbReference type="Gene3D" id="3.30.460.10">
    <property type="entry name" value="Beta Polymerase, domain 2"/>
    <property type="match status" value="1"/>
</dbReference>
<feature type="domain" description="Poly A polymerase head" evidence="9">
    <location>
        <begin position="37"/>
        <end position="162"/>
    </location>
</feature>
<dbReference type="InterPro" id="IPR032828">
    <property type="entry name" value="PolyA_RNA-bd"/>
</dbReference>
<dbReference type="InterPro" id="IPR050264">
    <property type="entry name" value="Bact_CCA-adding_enz_type3_sf"/>
</dbReference>
<dbReference type="RefSeq" id="WP_131155018.1">
    <property type="nucleotide sequence ID" value="NZ_CP036402.1"/>
</dbReference>
<dbReference type="NCBIfam" id="TIGR02692">
    <property type="entry name" value="tRNA_CCA_actino"/>
    <property type="match status" value="1"/>
</dbReference>
<evidence type="ECO:0000256" key="6">
    <source>
        <dbReference type="ARBA" id="ARBA00022741"/>
    </source>
</evidence>
<evidence type="ECO:0000259" key="10">
    <source>
        <dbReference type="Pfam" id="PF01966"/>
    </source>
</evidence>
<dbReference type="GO" id="GO:0000166">
    <property type="term" value="F:nucleotide binding"/>
    <property type="evidence" value="ECO:0007669"/>
    <property type="project" value="UniProtKB-KW"/>
</dbReference>
<dbReference type="GO" id="GO:0008033">
    <property type="term" value="P:tRNA processing"/>
    <property type="evidence" value="ECO:0007669"/>
    <property type="project" value="UniProtKB-KW"/>
</dbReference>
<dbReference type="CDD" id="cd05398">
    <property type="entry name" value="NT_ClassII-CCAase"/>
    <property type="match status" value="1"/>
</dbReference>
<comment type="cofactor">
    <cofactor evidence="1">
        <name>Mg(2+)</name>
        <dbReference type="ChEBI" id="CHEBI:18420"/>
    </cofactor>
</comment>
<evidence type="ECO:0000256" key="1">
    <source>
        <dbReference type="ARBA" id="ARBA00001946"/>
    </source>
</evidence>
<evidence type="ECO:0000256" key="5">
    <source>
        <dbReference type="ARBA" id="ARBA00022723"/>
    </source>
</evidence>
<dbReference type="GO" id="GO:0004810">
    <property type="term" value="F:CCA tRNA nucleotidyltransferase activity"/>
    <property type="evidence" value="ECO:0007669"/>
    <property type="project" value="UniProtKB-EC"/>
</dbReference>
<dbReference type="InterPro" id="IPR002646">
    <property type="entry name" value="PolA_pol_head_dom"/>
</dbReference>
<protein>
    <submittedName>
        <fullName evidence="12">CCA tRNA nucleotidyltransferase</fullName>
        <ecNumber evidence="12">2.7.7.72</ecNumber>
    </submittedName>
</protein>
<dbReference type="SUPFAM" id="SSF81301">
    <property type="entry name" value="Nucleotidyltransferase"/>
    <property type="match status" value="1"/>
</dbReference>
<evidence type="ECO:0000256" key="4">
    <source>
        <dbReference type="ARBA" id="ARBA00022695"/>
    </source>
</evidence>
<keyword evidence="2 12" id="KW-0808">Transferase</keyword>
<name>A0A411YFT8_9ACTN</name>
<dbReference type="PANTHER" id="PTHR46173:SF1">
    <property type="entry name" value="CCA TRNA NUCLEOTIDYLTRANSFERASE 1, MITOCHONDRIAL"/>
    <property type="match status" value="1"/>
</dbReference>
<organism evidence="12 13">
    <name type="scientific">Egibacter rhizosphaerae</name>
    <dbReference type="NCBI Taxonomy" id="1670831"/>
    <lineage>
        <taxon>Bacteria</taxon>
        <taxon>Bacillati</taxon>
        <taxon>Actinomycetota</taxon>
        <taxon>Nitriliruptoria</taxon>
        <taxon>Egibacterales</taxon>
        <taxon>Egibacteraceae</taxon>
        <taxon>Egibacter</taxon>
    </lineage>
</organism>
<dbReference type="Gene3D" id="1.10.3090.10">
    <property type="entry name" value="cca-adding enzyme, domain 2"/>
    <property type="match status" value="1"/>
</dbReference>
<sequence length="473" mass="53910">MTAEVADSQQRQLATMVAVYPLADELGEWFAAAGHELYLVGGTVRDTLLHGPGAQDLDFATSARPEETERLLNGWADHVWTTGARFGTISAWRDDTVVEITTFRADRYEPGSRHPEVVYGERIEEDLARRDFTINAMAVQVPEPRFVDPFGGLQDLRDSRLRTPQVPEVSFGDDPLRMVRLARFVGVLDAEPDEPARAAAERMAVELDTVSRERLRDELDKLVVTPAAAKGIDVLCDTGLADRFVPEVSDLRMERDPIHHHKDVYTHSLAVMERCPRDDRILRLAALLHDIGKPPTREFHAGGKVTFHHHEVVGARMARQRLKELRYPGDEVEKICQLIAMHLRFHGYADQPWSDSGVRRYVRDCGSDEQLWRLNQLTRADITTQNKKKARWLERSVDHLEARIEQLKEEEELSRIRPALDGNEIMRYLDLQPGPLVGEAREMLLDARLDQGPMSEEEAYALLDQWAQERGLR</sequence>
<keyword evidence="3" id="KW-0819">tRNA processing</keyword>
<dbReference type="PANTHER" id="PTHR46173">
    <property type="entry name" value="CCA TRNA NUCLEOTIDYLTRANSFERASE 1, MITOCHONDRIAL"/>
    <property type="match status" value="1"/>
</dbReference>
<dbReference type="InterPro" id="IPR043519">
    <property type="entry name" value="NT_sf"/>
</dbReference>
<dbReference type="GO" id="GO:0000049">
    <property type="term" value="F:tRNA binding"/>
    <property type="evidence" value="ECO:0007669"/>
    <property type="project" value="TreeGrafter"/>
</dbReference>
<accession>A0A411YFT8</accession>
<keyword evidence="8" id="KW-0175">Coiled coil</keyword>
<keyword evidence="13" id="KW-1185">Reference proteome</keyword>
<dbReference type="CDD" id="cd00077">
    <property type="entry name" value="HDc"/>
    <property type="match status" value="1"/>
</dbReference>
<reference evidence="12 13" key="1">
    <citation type="submission" date="2019-01" db="EMBL/GenBank/DDBJ databases">
        <title>Egibacter rhizosphaerae EGI 80759T.</title>
        <authorList>
            <person name="Chen D.-D."/>
            <person name="Tian Y."/>
            <person name="Jiao J.-Y."/>
            <person name="Zhang X.-T."/>
            <person name="Zhang Y.-G."/>
            <person name="Zhang Y."/>
            <person name="Xiao M."/>
            <person name="Shu W.-S."/>
            <person name="Li W.-J."/>
        </authorList>
    </citation>
    <scope>NUCLEOTIDE SEQUENCE [LARGE SCALE GENOMIC DNA]</scope>
    <source>
        <strain evidence="12 13">EGI 80759</strain>
    </source>
</reference>
<evidence type="ECO:0000313" key="12">
    <source>
        <dbReference type="EMBL" id="QBI20021.1"/>
    </source>
</evidence>
<proteinExistence type="predicted"/>
<evidence type="ECO:0000313" key="13">
    <source>
        <dbReference type="Proteomes" id="UP000291469"/>
    </source>
</evidence>
<evidence type="ECO:0000256" key="8">
    <source>
        <dbReference type="SAM" id="Coils"/>
    </source>
</evidence>
<dbReference type="EC" id="2.7.7.72" evidence="12"/>
<dbReference type="EMBL" id="CP036402">
    <property type="protein sequence ID" value="QBI20021.1"/>
    <property type="molecule type" value="Genomic_DNA"/>
</dbReference>
<gene>
    <name evidence="12" type="ORF">ER308_10925</name>
</gene>
<dbReference type="Pfam" id="PF12627">
    <property type="entry name" value="PolyA_pol_RNAbd"/>
    <property type="match status" value="1"/>
</dbReference>
<dbReference type="Pfam" id="PF01966">
    <property type="entry name" value="HD"/>
    <property type="match status" value="1"/>
</dbReference>
<dbReference type="GO" id="GO:0046872">
    <property type="term" value="F:metal ion binding"/>
    <property type="evidence" value="ECO:0007669"/>
    <property type="project" value="UniProtKB-KW"/>
</dbReference>
<dbReference type="InterPro" id="IPR014065">
    <property type="entry name" value="tRNA_adenylyltransferase"/>
</dbReference>
<dbReference type="InterPro" id="IPR006675">
    <property type="entry name" value="HDIG_dom"/>
</dbReference>
<dbReference type="OrthoDB" id="9805698at2"/>
<dbReference type="InterPro" id="IPR006674">
    <property type="entry name" value="HD_domain"/>
</dbReference>
<dbReference type="SUPFAM" id="SSF81891">
    <property type="entry name" value="Poly A polymerase C-terminal region-like"/>
    <property type="match status" value="1"/>
</dbReference>
<evidence type="ECO:0000256" key="7">
    <source>
        <dbReference type="ARBA" id="ARBA00022842"/>
    </source>
</evidence>
<dbReference type="InterPro" id="IPR003607">
    <property type="entry name" value="HD/PDEase_dom"/>
</dbReference>
<evidence type="ECO:0000259" key="11">
    <source>
        <dbReference type="Pfam" id="PF12627"/>
    </source>
</evidence>
<dbReference type="Proteomes" id="UP000291469">
    <property type="component" value="Chromosome"/>
</dbReference>
<dbReference type="NCBIfam" id="TIGR00277">
    <property type="entry name" value="HDIG"/>
    <property type="match status" value="1"/>
</dbReference>
<keyword evidence="6" id="KW-0547">Nucleotide-binding</keyword>
<dbReference type="Pfam" id="PF01743">
    <property type="entry name" value="PolyA_pol"/>
    <property type="match status" value="1"/>
</dbReference>
<keyword evidence="4 12" id="KW-0548">Nucleotidyltransferase</keyword>
<feature type="domain" description="tRNA nucleotidyltransferase/poly(A) polymerase RNA and SrmB- binding" evidence="11">
    <location>
        <begin position="194"/>
        <end position="249"/>
    </location>
</feature>
<keyword evidence="5" id="KW-0479">Metal-binding</keyword>